<comment type="subcellular location">
    <subcellularLocation>
        <location evidence="1">Nucleus</location>
    </subcellularLocation>
</comment>
<evidence type="ECO:0000256" key="1">
    <source>
        <dbReference type="ARBA" id="ARBA00004123"/>
    </source>
</evidence>
<dbReference type="PANTHER" id="PTHR32086">
    <property type="entry name" value="FANCONI ANEMIA GROUP D2 PROTEIN"/>
    <property type="match status" value="1"/>
</dbReference>
<evidence type="ECO:0000256" key="2">
    <source>
        <dbReference type="ARBA" id="ARBA00022499"/>
    </source>
</evidence>
<comment type="similarity">
    <text evidence="5">Belongs to the Fanconi anemia protein FANCD2 family.</text>
</comment>
<dbReference type="InterPro" id="IPR029448">
    <property type="entry name" value="FANCD2"/>
</dbReference>
<sequence length="305" mass="33381">MSPLPPSSDTAVALSPSSMLPSILLPTSTTTPPLPPRRLPRPQHVLPDHNDRSPTVVPADKPKLIGEKSNGGAEACLPISSGPYGDPAPPGLGNSKVEKVQSEEAWDLFTDQASNEGWARYRRCPRRHRNLLRGHRRARPVQRPVGLGRAKASILAEERLLGIPDLLNQPNMSILKQLLQTLQPTENFDDVLSKFQSSLGPCNVDYLYCGACKMLEDIMDSAHKLLSADFPSEDVGKDGRGDLIQKILQIYLRNSDSTSDLLAKIGRELPKVGHLFFSSDALELCICHHSALKRTSGIILNPAEE</sequence>
<dbReference type="ExpressionAtlas" id="A0A1D6KET0">
    <property type="expression patterns" value="baseline"/>
</dbReference>
<feature type="compositionally biased region" description="Low complexity" evidence="6">
    <location>
        <begin position="14"/>
        <end position="31"/>
    </location>
</feature>
<protein>
    <submittedName>
        <fullName evidence="7">Uncharacterized protein</fullName>
    </submittedName>
</protein>
<dbReference type="GO" id="GO:0005634">
    <property type="term" value="C:nucleus"/>
    <property type="evidence" value="ECO:0007669"/>
    <property type="project" value="UniProtKB-SubCell"/>
</dbReference>
<dbReference type="STRING" id="4577.A0A1D6KET0"/>
<evidence type="ECO:0000256" key="3">
    <source>
        <dbReference type="ARBA" id="ARBA00022843"/>
    </source>
</evidence>
<gene>
    <name evidence="7" type="ORF">ZEAMMB73_Zm00001d030879</name>
</gene>
<keyword evidence="4" id="KW-0539">Nucleus</keyword>
<keyword evidence="3" id="KW-0832">Ubl conjugation</keyword>
<accession>A0A1D6KET0</accession>
<name>A0A1D6KET0_MAIZE</name>
<evidence type="ECO:0000256" key="4">
    <source>
        <dbReference type="ARBA" id="ARBA00023242"/>
    </source>
</evidence>
<organism evidence="7">
    <name type="scientific">Zea mays</name>
    <name type="common">Maize</name>
    <dbReference type="NCBI Taxonomy" id="4577"/>
    <lineage>
        <taxon>Eukaryota</taxon>
        <taxon>Viridiplantae</taxon>
        <taxon>Streptophyta</taxon>
        <taxon>Embryophyta</taxon>
        <taxon>Tracheophyta</taxon>
        <taxon>Spermatophyta</taxon>
        <taxon>Magnoliopsida</taxon>
        <taxon>Liliopsida</taxon>
        <taxon>Poales</taxon>
        <taxon>Poaceae</taxon>
        <taxon>PACMAD clade</taxon>
        <taxon>Panicoideae</taxon>
        <taxon>Andropogonodae</taxon>
        <taxon>Andropogoneae</taxon>
        <taxon>Tripsacinae</taxon>
        <taxon>Zea</taxon>
    </lineage>
</organism>
<evidence type="ECO:0000313" key="7">
    <source>
        <dbReference type="EMBL" id="ONM01652.1"/>
    </source>
</evidence>
<evidence type="ECO:0000256" key="6">
    <source>
        <dbReference type="SAM" id="MobiDB-lite"/>
    </source>
</evidence>
<proteinExistence type="inferred from homology"/>
<dbReference type="InParanoid" id="A0A1D6KET0"/>
<dbReference type="AlphaFoldDB" id="A0A1D6KET0"/>
<dbReference type="EMBL" id="CM007647">
    <property type="protein sequence ID" value="ONM01652.1"/>
    <property type="molecule type" value="Genomic_DNA"/>
</dbReference>
<dbReference type="PANTHER" id="PTHR32086:SF0">
    <property type="entry name" value="FANCONI ANEMIA GROUP D2 PROTEIN"/>
    <property type="match status" value="1"/>
</dbReference>
<reference evidence="7" key="1">
    <citation type="submission" date="2015-12" db="EMBL/GenBank/DDBJ databases">
        <title>Update maize B73 reference genome by single molecule sequencing technologies.</title>
        <authorList>
            <consortium name="Maize Genome Sequencing Project"/>
            <person name="Ware D."/>
        </authorList>
    </citation>
    <scope>NUCLEOTIDE SEQUENCE [LARGE SCALE GENOMIC DNA]</scope>
    <source>
        <tissue evidence="7">Seedling</tissue>
    </source>
</reference>
<keyword evidence="2" id="KW-1017">Isopeptide bond</keyword>
<evidence type="ECO:0000256" key="5">
    <source>
        <dbReference type="ARBA" id="ARBA00093456"/>
    </source>
</evidence>
<feature type="region of interest" description="Disordered" evidence="6">
    <location>
        <begin position="1"/>
        <end position="60"/>
    </location>
</feature>
<dbReference type="GO" id="GO:0006281">
    <property type="term" value="P:DNA repair"/>
    <property type="evidence" value="ECO:0007669"/>
    <property type="project" value="InterPro"/>
</dbReference>